<dbReference type="GO" id="GO:0003964">
    <property type="term" value="F:RNA-directed DNA polymerase activity"/>
    <property type="evidence" value="ECO:0007669"/>
    <property type="project" value="UniProtKB-EC"/>
</dbReference>
<evidence type="ECO:0000313" key="3">
    <source>
        <dbReference type="EnsemblMetazoa" id="PPAI010476-PA"/>
    </source>
</evidence>
<dbReference type="Gene3D" id="3.30.420.10">
    <property type="entry name" value="Ribonuclease H-like superfamily/Ribonuclease H"/>
    <property type="match status" value="1"/>
</dbReference>
<dbReference type="GO" id="GO:0003676">
    <property type="term" value="F:nucleic acid binding"/>
    <property type="evidence" value="ECO:0007669"/>
    <property type="project" value="InterPro"/>
</dbReference>
<accession>A0A1B0DPP0</accession>
<dbReference type="PANTHER" id="PTHR37984:SF5">
    <property type="entry name" value="PROTEIN NYNRIN-LIKE"/>
    <property type="match status" value="1"/>
</dbReference>
<dbReference type="InterPro" id="IPR041588">
    <property type="entry name" value="Integrase_H2C2"/>
</dbReference>
<dbReference type="VEuPathDB" id="VectorBase:PPAI010476"/>
<dbReference type="InterPro" id="IPR012337">
    <property type="entry name" value="RNaseH-like_sf"/>
</dbReference>
<dbReference type="Gene3D" id="1.10.340.70">
    <property type="match status" value="1"/>
</dbReference>
<dbReference type="Proteomes" id="UP000092462">
    <property type="component" value="Unassembled WGS sequence"/>
</dbReference>
<dbReference type="AlphaFoldDB" id="A0A1B0DPP0"/>
<protein>
    <recommendedName>
        <fullName evidence="1">RNA-directed DNA polymerase</fullName>
        <ecNumber evidence="1">2.7.7.49</ecNumber>
    </recommendedName>
</protein>
<dbReference type="EMBL" id="AJVK01008189">
    <property type="status" value="NOT_ANNOTATED_CDS"/>
    <property type="molecule type" value="Genomic_DNA"/>
</dbReference>
<name>A0A1B0DPP0_PHLPP</name>
<dbReference type="EnsemblMetazoa" id="PPAI010476-RA">
    <property type="protein sequence ID" value="PPAI010476-PA"/>
    <property type="gene ID" value="PPAI010476"/>
</dbReference>
<dbReference type="PANTHER" id="PTHR37984">
    <property type="entry name" value="PROTEIN CBG26694"/>
    <property type="match status" value="1"/>
</dbReference>
<dbReference type="SUPFAM" id="SSF53098">
    <property type="entry name" value="Ribonuclease H-like"/>
    <property type="match status" value="1"/>
</dbReference>
<sequence>MHERGHFGVKKVMELLKPDCYIPSMEEKIRLCISNCVPCIVAEKKRGKQEGKLQPLEKGDVPLDTIHMDHLGPLPSTRWQYNYVLTMIDAFTKFVWIFAVKSTTSDDTSYGPKNFGLTFWPVPNCVFSMATRSPT</sequence>
<organism evidence="3 4">
    <name type="scientific">Phlebotomus papatasi</name>
    <name type="common">Sandfly</name>
    <dbReference type="NCBI Taxonomy" id="29031"/>
    <lineage>
        <taxon>Eukaryota</taxon>
        <taxon>Metazoa</taxon>
        <taxon>Ecdysozoa</taxon>
        <taxon>Arthropoda</taxon>
        <taxon>Hexapoda</taxon>
        <taxon>Insecta</taxon>
        <taxon>Pterygota</taxon>
        <taxon>Neoptera</taxon>
        <taxon>Endopterygota</taxon>
        <taxon>Diptera</taxon>
        <taxon>Nematocera</taxon>
        <taxon>Psychodoidea</taxon>
        <taxon>Psychodidae</taxon>
        <taxon>Phlebotomus</taxon>
        <taxon>Phlebotomus</taxon>
    </lineage>
</organism>
<keyword evidence="4" id="KW-1185">Reference proteome</keyword>
<reference evidence="3" key="1">
    <citation type="submission" date="2022-08" db="UniProtKB">
        <authorList>
            <consortium name="EnsemblMetazoa"/>
        </authorList>
    </citation>
    <scope>IDENTIFICATION</scope>
    <source>
        <strain evidence="3">Israel</strain>
    </source>
</reference>
<dbReference type="Pfam" id="PF17921">
    <property type="entry name" value="Integrase_H2C2"/>
    <property type="match status" value="1"/>
</dbReference>
<dbReference type="InterPro" id="IPR036397">
    <property type="entry name" value="RNaseH_sf"/>
</dbReference>
<feature type="domain" description="Integrase zinc-binding" evidence="2">
    <location>
        <begin position="1"/>
        <end position="41"/>
    </location>
</feature>
<evidence type="ECO:0000256" key="1">
    <source>
        <dbReference type="ARBA" id="ARBA00012493"/>
    </source>
</evidence>
<dbReference type="InterPro" id="IPR050951">
    <property type="entry name" value="Retrovirus_Pol_polyprotein"/>
</dbReference>
<evidence type="ECO:0000259" key="2">
    <source>
        <dbReference type="Pfam" id="PF17921"/>
    </source>
</evidence>
<dbReference type="EC" id="2.7.7.49" evidence="1"/>
<evidence type="ECO:0000313" key="4">
    <source>
        <dbReference type="Proteomes" id="UP000092462"/>
    </source>
</evidence>
<proteinExistence type="predicted"/>